<dbReference type="AlphaFoldDB" id="A0A173LK25"/>
<dbReference type="GO" id="GO:0006020">
    <property type="term" value="P:inositol metabolic process"/>
    <property type="evidence" value="ECO:0007669"/>
    <property type="project" value="TreeGrafter"/>
</dbReference>
<evidence type="ECO:0000313" key="6">
    <source>
        <dbReference type="Proteomes" id="UP000186104"/>
    </source>
</evidence>
<keyword evidence="1 4" id="KW-0479">Metal-binding</keyword>
<dbReference type="RefSeq" id="WP_067474918.1">
    <property type="nucleotide sequence ID" value="NZ_CP015961.1"/>
</dbReference>
<evidence type="ECO:0000256" key="1">
    <source>
        <dbReference type="ARBA" id="ARBA00022723"/>
    </source>
</evidence>
<name>A0A173LK25_9ACTN</name>
<sequence length="270" mass="28606">MATVGSTTPIPQHAPSIEYDDGELAALAVTEAGRVARYLRESGLEVEQKTSVSDVVTEADRAAEHSITSLLRRHRAGDGILGEEGSLVEAQNERRWAVDPVDGTYNFVSGSDYWCSAVALSGPDEYLLGAIHRPATGETWVGGSEISARRGATPLRPLAPGDLADGCLATYLHPPFLSEPDLAEPFRRVSQGAATMRMLGSGSLDLAAVAEGKYSVWCQHSCPEWDWLPGKALVESAGGRTSVVEVAGYDWFVAGRPGAVEQAVELLAGG</sequence>
<dbReference type="OrthoDB" id="9772456at2"/>
<dbReference type="GO" id="GO:0007165">
    <property type="term" value="P:signal transduction"/>
    <property type="evidence" value="ECO:0007669"/>
    <property type="project" value="TreeGrafter"/>
</dbReference>
<proteinExistence type="predicted"/>
<comment type="cofactor">
    <cofactor evidence="4">
        <name>Mg(2+)</name>
        <dbReference type="ChEBI" id="CHEBI:18420"/>
    </cofactor>
</comment>
<organism evidence="5 6">
    <name type="scientific">Dietzia timorensis</name>
    <dbReference type="NCBI Taxonomy" id="499555"/>
    <lineage>
        <taxon>Bacteria</taxon>
        <taxon>Bacillati</taxon>
        <taxon>Actinomycetota</taxon>
        <taxon>Actinomycetes</taxon>
        <taxon>Mycobacteriales</taxon>
        <taxon>Dietziaceae</taxon>
        <taxon>Dietzia</taxon>
    </lineage>
</organism>
<gene>
    <name evidence="5" type="ORF">BJL86_1076</name>
</gene>
<feature type="binding site" evidence="4">
    <location>
        <position position="99"/>
    </location>
    <ligand>
        <name>Mg(2+)</name>
        <dbReference type="ChEBI" id="CHEBI:18420"/>
        <label>1</label>
        <note>catalytic</note>
    </ligand>
</feature>
<dbReference type="InterPro" id="IPR000760">
    <property type="entry name" value="Inositol_monophosphatase-like"/>
</dbReference>
<dbReference type="GO" id="GO:0046872">
    <property type="term" value="F:metal ion binding"/>
    <property type="evidence" value="ECO:0007669"/>
    <property type="project" value="UniProtKB-KW"/>
</dbReference>
<evidence type="ECO:0000256" key="4">
    <source>
        <dbReference type="PIRSR" id="PIRSR600760-2"/>
    </source>
</evidence>
<dbReference type="Pfam" id="PF00459">
    <property type="entry name" value="Inositol_P"/>
    <property type="match status" value="1"/>
</dbReference>
<dbReference type="KEGG" id="dtm:BJL86_1076"/>
<dbReference type="Proteomes" id="UP000186104">
    <property type="component" value="Chromosome"/>
</dbReference>
<dbReference type="CDD" id="cd01637">
    <property type="entry name" value="IMPase_like"/>
    <property type="match status" value="1"/>
</dbReference>
<keyword evidence="3 4" id="KW-0460">Magnesium</keyword>
<dbReference type="PRINTS" id="PR00377">
    <property type="entry name" value="IMPHPHTASES"/>
</dbReference>
<dbReference type="GO" id="GO:0008934">
    <property type="term" value="F:inositol monophosphate 1-phosphatase activity"/>
    <property type="evidence" value="ECO:0007669"/>
    <property type="project" value="TreeGrafter"/>
</dbReference>
<feature type="binding site" evidence="4">
    <location>
        <position position="226"/>
    </location>
    <ligand>
        <name>Mg(2+)</name>
        <dbReference type="ChEBI" id="CHEBI:18420"/>
        <label>1</label>
        <note>catalytic</note>
    </ligand>
</feature>
<feature type="binding site" evidence="4">
    <location>
        <position position="83"/>
    </location>
    <ligand>
        <name>Mg(2+)</name>
        <dbReference type="ChEBI" id="CHEBI:18420"/>
        <label>1</label>
        <note>catalytic</note>
    </ligand>
</feature>
<dbReference type="Gene3D" id="3.40.190.80">
    <property type="match status" value="1"/>
</dbReference>
<dbReference type="PANTHER" id="PTHR20854:SF4">
    <property type="entry name" value="INOSITOL-1-MONOPHOSPHATASE-RELATED"/>
    <property type="match status" value="1"/>
</dbReference>
<protein>
    <submittedName>
        <fullName evidence="5">Inositol-1-monophosphatase</fullName>
    </submittedName>
</protein>
<dbReference type="SUPFAM" id="SSF56655">
    <property type="entry name" value="Carbohydrate phosphatase"/>
    <property type="match status" value="1"/>
</dbReference>
<dbReference type="PANTHER" id="PTHR20854">
    <property type="entry name" value="INOSITOL MONOPHOSPHATASE"/>
    <property type="match status" value="1"/>
</dbReference>
<dbReference type="EMBL" id="CP015961">
    <property type="protein sequence ID" value="ANI91868.1"/>
    <property type="molecule type" value="Genomic_DNA"/>
</dbReference>
<dbReference type="InterPro" id="IPR020583">
    <property type="entry name" value="Inositol_monoP_metal-BS"/>
</dbReference>
<keyword evidence="2" id="KW-0378">Hydrolase</keyword>
<evidence type="ECO:0000256" key="2">
    <source>
        <dbReference type="ARBA" id="ARBA00022801"/>
    </source>
</evidence>
<dbReference type="Gene3D" id="3.30.540.10">
    <property type="entry name" value="Fructose-1,6-Bisphosphatase, subunit A, domain 1"/>
    <property type="match status" value="1"/>
</dbReference>
<evidence type="ECO:0000256" key="3">
    <source>
        <dbReference type="ARBA" id="ARBA00022842"/>
    </source>
</evidence>
<reference evidence="5 6" key="1">
    <citation type="submission" date="2016-06" db="EMBL/GenBank/DDBJ databases">
        <title>Complete genome sequence of a saline-alkali tolerant type strain Dietzia timorensis ID05-A0528T.</title>
        <authorList>
            <person name="Wu X."/>
        </authorList>
    </citation>
    <scope>NUCLEOTIDE SEQUENCE [LARGE SCALE GENOMIC DNA]</scope>
    <source>
        <strain evidence="5 6">ID05-A0528</strain>
    </source>
</reference>
<keyword evidence="6" id="KW-1185">Reference proteome</keyword>
<dbReference type="STRING" id="499555.BJL86_1076"/>
<accession>A0A173LK25</accession>
<evidence type="ECO:0000313" key="5">
    <source>
        <dbReference type="EMBL" id="ANI91868.1"/>
    </source>
</evidence>
<feature type="binding site" evidence="4">
    <location>
        <position position="102"/>
    </location>
    <ligand>
        <name>Mg(2+)</name>
        <dbReference type="ChEBI" id="CHEBI:18420"/>
        <label>1</label>
        <note>catalytic</note>
    </ligand>
</feature>
<dbReference type="PROSITE" id="PS00629">
    <property type="entry name" value="IMP_1"/>
    <property type="match status" value="1"/>
</dbReference>